<dbReference type="EMBL" id="FOIN01000024">
    <property type="protein sequence ID" value="SET64381.1"/>
    <property type="molecule type" value="Genomic_DNA"/>
</dbReference>
<protein>
    <submittedName>
        <fullName evidence="1">Uncharacterized protein</fullName>
    </submittedName>
</protein>
<dbReference type="AlphaFoldDB" id="A0A1I0G139"/>
<reference evidence="2" key="1">
    <citation type="submission" date="2016-10" db="EMBL/GenBank/DDBJ databases">
        <authorList>
            <person name="Varghese N."/>
            <person name="Submissions S."/>
        </authorList>
    </citation>
    <scope>NUCLEOTIDE SEQUENCE [LARGE SCALE GENOMIC DNA]</scope>
    <source>
        <strain evidence="2">DSM 1551</strain>
    </source>
</reference>
<organism evidence="1 2">
    <name type="scientific">Thomasclavelia cocleata</name>
    <dbReference type="NCBI Taxonomy" id="69824"/>
    <lineage>
        <taxon>Bacteria</taxon>
        <taxon>Bacillati</taxon>
        <taxon>Bacillota</taxon>
        <taxon>Erysipelotrichia</taxon>
        <taxon>Erysipelotrichales</taxon>
        <taxon>Coprobacillaceae</taxon>
        <taxon>Thomasclavelia</taxon>
    </lineage>
</organism>
<sequence length="120" mass="14360">MLEEDIDLLLVCLGEYIKNIDGGEFKKIFLGYVEYMARNYGQDCIIDEYDQMITATKKIVEKHHLNLSKLKPYKRDLLYRWVKAGVNEEDILALYYLNDKVNSLEVFIDMIEKKYNRFEF</sequence>
<dbReference type="OrthoDB" id="1652511at2"/>
<dbReference type="Proteomes" id="UP000198558">
    <property type="component" value="Unassembled WGS sequence"/>
</dbReference>
<keyword evidence="2" id="KW-1185">Reference proteome</keyword>
<name>A0A1I0G139_9FIRM</name>
<dbReference type="GeneID" id="78288838"/>
<gene>
    <name evidence="1" type="ORF">SAMN04489758_12423</name>
</gene>
<accession>A0A1I0G139</accession>
<evidence type="ECO:0000313" key="2">
    <source>
        <dbReference type="Proteomes" id="UP000198558"/>
    </source>
</evidence>
<evidence type="ECO:0000313" key="1">
    <source>
        <dbReference type="EMBL" id="SET64381.1"/>
    </source>
</evidence>
<dbReference type="RefSeq" id="WP_092354780.1">
    <property type="nucleotide sequence ID" value="NZ_CAOVBR010000098.1"/>
</dbReference>
<proteinExistence type="predicted"/>